<reference evidence="1 2" key="1">
    <citation type="submission" date="2018-06" db="EMBL/GenBank/DDBJ databases">
        <authorList>
            <consortium name="Pathogen Informatics"/>
            <person name="Doyle S."/>
        </authorList>
    </citation>
    <scope>NUCLEOTIDE SEQUENCE [LARGE SCALE GENOMIC DNA]</scope>
    <source>
        <strain evidence="1 2">NCTC7582</strain>
    </source>
</reference>
<evidence type="ECO:0000313" key="2">
    <source>
        <dbReference type="Proteomes" id="UP000251431"/>
    </source>
</evidence>
<organism evidence="1 2">
    <name type="scientific">Lysinibacillus capsici</name>
    <dbReference type="NCBI Taxonomy" id="2115968"/>
    <lineage>
        <taxon>Bacteria</taxon>
        <taxon>Bacillati</taxon>
        <taxon>Bacillota</taxon>
        <taxon>Bacilli</taxon>
        <taxon>Bacillales</taxon>
        <taxon>Bacillaceae</taxon>
        <taxon>Lysinibacillus</taxon>
    </lineage>
</organism>
<dbReference type="Proteomes" id="UP000251431">
    <property type="component" value="Unassembled WGS sequence"/>
</dbReference>
<proteinExistence type="predicted"/>
<name>A0A2X1AJ94_9BACI</name>
<accession>A0A2X1AJ94</accession>
<dbReference type="RefSeq" id="WP_112118933.1">
    <property type="nucleotide sequence ID" value="NZ_UAQE01000010.1"/>
</dbReference>
<evidence type="ECO:0000313" key="1">
    <source>
        <dbReference type="EMBL" id="SPU40692.1"/>
    </source>
</evidence>
<sequence>MKLDNLKKIYTQMISNGLERHVFKYKHNAVIFDVLYFIDESPHVLGFGVLEHNFYFEVEIKKGFQLNPV</sequence>
<dbReference type="AlphaFoldDB" id="A0A2X1AJ94"/>
<protein>
    <submittedName>
        <fullName evidence="1">Uncharacterized protein</fullName>
    </submittedName>
</protein>
<dbReference type="EMBL" id="UAQE01000010">
    <property type="protein sequence ID" value="SPU40692.1"/>
    <property type="molecule type" value="Genomic_DNA"/>
</dbReference>
<gene>
    <name evidence="1" type="ORF">NCTC7582_05236</name>
</gene>